<dbReference type="EMBL" id="JALBWM010000385">
    <property type="protein sequence ID" value="MCO1337119.1"/>
    <property type="molecule type" value="Genomic_DNA"/>
</dbReference>
<sequence length="119" mass="14031">MRLTEKQIQYGFYYFFPDDEHSKSVVEVAEYNGEKELTINCTQLNQSYKPKDKKRILNEWIEFLNEHPDAFTKLGFGTRMPQELFEAVCQQTNLVDLDIKWGAYSDLSKINTSDSFMQL</sequence>
<accession>A0A9X2ESP8</accession>
<keyword evidence="2" id="KW-1185">Reference proteome</keyword>
<name>A0A9X2ESP8_9GAMM</name>
<dbReference type="Proteomes" id="UP001139028">
    <property type="component" value="Unassembled WGS sequence"/>
</dbReference>
<comment type="caution">
    <text evidence="1">The sequence shown here is derived from an EMBL/GenBank/DDBJ whole genome shotgun (WGS) entry which is preliminary data.</text>
</comment>
<proteinExistence type="predicted"/>
<organism evidence="1 2">
    <name type="scientific">Microbulbifer okhotskensis</name>
    <dbReference type="NCBI Taxonomy" id="2926617"/>
    <lineage>
        <taxon>Bacteria</taxon>
        <taxon>Pseudomonadati</taxon>
        <taxon>Pseudomonadota</taxon>
        <taxon>Gammaproteobacteria</taxon>
        <taxon>Cellvibrionales</taxon>
        <taxon>Microbulbiferaceae</taxon>
        <taxon>Microbulbifer</taxon>
    </lineage>
</organism>
<protein>
    <submittedName>
        <fullName evidence="1">Uncharacterized protein</fullName>
    </submittedName>
</protein>
<evidence type="ECO:0000313" key="2">
    <source>
        <dbReference type="Proteomes" id="UP001139028"/>
    </source>
</evidence>
<gene>
    <name evidence="1" type="ORF">MO867_22605</name>
</gene>
<reference evidence="1" key="1">
    <citation type="journal article" date="2022" name="Arch. Microbiol.">
        <title>Microbulbifer okhotskensis sp. nov., isolated from a deep bottom sediment of the Okhotsk Sea.</title>
        <authorList>
            <person name="Romanenko L."/>
            <person name="Kurilenko V."/>
            <person name="Otstavnykh N."/>
            <person name="Velansky P."/>
            <person name="Isaeva M."/>
            <person name="Mikhailov V."/>
        </authorList>
    </citation>
    <scope>NUCLEOTIDE SEQUENCE</scope>
    <source>
        <strain evidence="1">OS29</strain>
    </source>
</reference>
<dbReference type="RefSeq" id="WP_252473372.1">
    <property type="nucleotide sequence ID" value="NZ_JALBWM010000385.1"/>
</dbReference>
<dbReference type="AlphaFoldDB" id="A0A9X2ESP8"/>
<evidence type="ECO:0000313" key="1">
    <source>
        <dbReference type="EMBL" id="MCO1337119.1"/>
    </source>
</evidence>